<comment type="caution">
    <text evidence="2">The sequence shown here is derived from an EMBL/GenBank/DDBJ whole genome shotgun (WGS) entry which is preliminary data.</text>
</comment>
<keyword evidence="3" id="KW-1185">Reference proteome</keyword>
<dbReference type="Proteomes" id="UP001299876">
    <property type="component" value="Unassembled WGS sequence"/>
</dbReference>
<evidence type="ECO:0000313" key="3">
    <source>
        <dbReference type="Proteomes" id="UP001299876"/>
    </source>
</evidence>
<evidence type="ECO:0000313" key="2">
    <source>
        <dbReference type="EMBL" id="MCK1790002.1"/>
    </source>
</evidence>
<evidence type="ECO:0000256" key="1">
    <source>
        <dbReference type="SAM" id="Phobius"/>
    </source>
</evidence>
<keyword evidence="1" id="KW-0812">Transmembrane</keyword>
<accession>A0ABT0EX35</accession>
<organism evidence="2 3">
    <name type="scientific">Pseudomonas violetae</name>
    <dbReference type="NCBI Taxonomy" id="2915813"/>
    <lineage>
        <taxon>Bacteria</taxon>
        <taxon>Pseudomonadati</taxon>
        <taxon>Pseudomonadota</taxon>
        <taxon>Gammaproteobacteria</taxon>
        <taxon>Pseudomonadales</taxon>
        <taxon>Pseudomonadaceae</taxon>
        <taxon>Pseudomonas</taxon>
    </lineage>
</organism>
<protein>
    <submittedName>
        <fullName evidence="2">Uncharacterized protein</fullName>
    </submittedName>
</protein>
<feature type="transmembrane region" description="Helical" evidence="1">
    <location>
        <begin position="28"/>
        <end position="48"/>
    </location>
</feature>
<proteinExistence type="predicted"/>
<name>A0ABT0EX35_9PSED</name>
<dbReference type="RefSeq" id="WP_247289665.1">
    <property type="nucleotide sequence ID" value="NZ_JAKNRW010000004.1"/>
</dbReference>
<keyword evidence="1" id="KW-0472">Membrane</keyword>
<sequence length="74" mass="8044">MKFMASHGEIAIPAISLYDGEATDQGSICWLSSIVFVPVFVLVLMVSFSQFYSDAAEPWIIVTRGILNTSVADS</sequence>
<reference evidence="2 3" key="1">
    <citation type="submission" date="2022-02" db="EMBL/GenBank/DDBJ databases">
        <title>Comparative genomics of the first Antarctic Pseudomonas spp. capable of biotransforming 2,4,6-Trinitrotoluene.</title>
        <authorList>
            <person name="Cabrera M.A."/>
            <person name="Marquez S.L."/>
            <person name="Perez-Donoso J.M."/>
        </authorList>
    </citation>
    <scope>NUCLEOTIDE SEQUENCE [LARGE SCALE GENOMIC DNA]</scope>
    <source>
        <strain evidence="2 3">TNT19</strain>
    </source>
</reference>
<keyword evidence="1" id="KW-1133">Transmembrane helix</keyword>
<gene>
    <name evidence="2" type="ORF">L9059_07320</name>
</gene>
<dbReference type="EMBL" id="JAKNRW010000004">
    <property type="protein sequence ID" value="MCK1790002.1"/>
    <property type="molecule type" value="Genomic_DNA"/>
</dbReference>